<gene>
    <name evidence="6" type="ORF">ESP51_03550</name>
</gene>
<dbReference type="SUPFAM" id="SSF55347">
    <property type="entry name" value="Glyceraldehyde-3-phosphate dehydrogenase-like, C-terminal domain"/>
    <property type="match status" value="1"/>
</dbReference>
<keyword evidence="3" id="KW-0520">NAD</keyword>
<evidence type="ECO:0000259" key="4">
    <source>
        <dbReference type="Pfam" id="PF01408"/>
    </source>
</evidence>
<dbReference type="InterPro" id="IPR000683">
    <property type="entry name" value="Gfo/Idh/MocA-like_OxRdtase_N"/>
</dbReference>
<comment type="similarity">
    <text evidence="1">Belongs to the Gfo/Idh/MocA family.</text>
</comment>
<evidence type="ECO:0000313" key="6">
    <source>
        <dbReference type="EMBL" id="RXZ72552.1"/>
    </source>
</evidence>
<evidence type="ECO:0000259" key="5">
    <source>
        <dbReference type="Pfam" id="PF22725"/>
    </source>
</evidence>
<dbReference type="SUPFAM" id="SSF51735">
    <property type="entry name" value="NAD(P)-binding Rossmann-fold domains"/>
    <property type="match status" value="1"/>
</dbReference>
<keyword evidence="2" id="KW-0560">Oxidoreductase</keyword>
<evidence type="ECO:0000256" key="1">
    <source>
        <dbReference type="ARBA" id="ARBA00010928"/>
    </source>
</evidence>
<evidence type="ECO:0000313" key="7">
    <source>
        <dbReference type="Proteomes" id="UP000293865"/>
    </source>
</evidence>
<accession>A0A4Q2L7U8</accession>
<dbReference type="InterPro" id="IPR036291">
    <property type="entry name" value="NAD(P)-bd_dom_sf"/>
</dbReference>
<dbReference type="GO" id="GO:0000166">
    <property type="term" value="F:nucleotide binding"/>
    <property type="evidence" value="ECO:0007669"/>
    <property type="project" value="InterPro"/>
</dbReference>
<reference evidence="6 7" key="1">
    <citation type="submission" date="2019-01" db="EMBL/GenBank/DDBJ databases">
        <title>Agromyces.</title>
        <authorList>
            <person name="Li J."/>
        </authorList>
    </citation>
    <scope>NUCLEOTIDE SEQUENCE [LARGE SCALE GENOMIC DNA]</scope>
    <source>
        <strain evidence="6 7">DSM 15934</strain>
    </source>
</reference>
<dbReference type="OrthoDB" id="9815825at2"/>
<keyword evidence="7" id="KW-1185">Reference proteome</keyword>
<feature type="domain" description="Gfo/Idh/MocA-like oxidoreductase N-terminal" evidence="4">
    <location>
        <begin position="12"/>
        <end position="127"/>
    </location>
</feature>
<evidence type="ECO:0000256" key="3">
    <source>
        <dbReference type="ARBA" id="ARBA00023027"/>
    </source>
</evidence>
<dbReference type="GO" id="GO:0016491">
    <property type="term" value="F:oxidoreductase activity"/>
    <property type="evidence" value="ECO:0007669"/>
    <property type="project" value="UniProtKB-KW"/>
</dbReference>
<dbReference type="EMBL" id="SDPN01000004">
    <property type="protein sequence ID" value="RXZ72552.1"/>
    <property type="molecule type" value="Genomic_DNA"/>
</dbReference>
<dbReference type="InterPro" id="IPR055170">
    <property type="entry name" value="GFO_IDH_MocA-like_dom"/>
</dbReference>
<comment type="caution">
    <text evidence="6">The sequence shown here is derived from an EMBL/GenBank/DDBJ whole genome shotgun (WGS) entry which is preliminary data.</text>
</comment>
<dbReference type="RefSeq" id="WP_129519516.1">
    <property type="nucleotide sequence ID" value="NZ_SDPN01000004.1"/>
</dbReference>
<dbReference type="Pfam" id="PF22725">
    <property type="entry name" value="GFO_IDH_MocA_C3"/>
    <property type="match status" value="1"/>
</dbReference>
<dbReference type="InterPro" id="IPR050984">
    <property type="entry name" value="Gfo/Idh/MocA_domain"/>
</dbReference>
<organism evidence="6 7">
    <name type="scientific">Agromyces albus</name>
    <dbReference type="NCBI Taxonomy" id="205332"/>
    <lineage>
        <taxon>Bacteria</taxon>
        <taxon>Bacillati</taxon>
        <taxon>Actinomycetota</taxon>
        <taxon>Actinomycetes</taxon>
        <taxon>Micrococcales</taxon>
        <taxon>Microbacteriaceae</taxon>
        <taxon>Agromyces</taxon>
    </lineage>
</organism>
<name>A0A4Q2L7U8_9MICO</name>
<dbReference type="Gene3D" id="3.40.50.720">
    <property type="entry name" value="NAD(P)-binding Rossmann-like Domain"/>
    <property type="match status" value="1"/>
</dbReference>
<dbReference type="PANTHER" id="PTHR22604">
    <property type="entry name" value="OXIDOREDUCTASES"/>
    <property type="match status" value="1"/>
</dbReference>
<dbReference type="Proteomes" id="UP000293865">
    <property type="component" value="Unassembled WGS sequence"/>
</dbReference>
<dbReference type="Gene3D" id="3.30.360.10">
    <property type="entry name" value="Dihydrodipicolinate Reductase, domain 2"/>
    <property type="match status" value="1"/>
</dbReference>
<evidence type="ECO:0000256" key="2">
    <source>
        <dbReference type="ARBA" id="ARBA00023002"/>
    </source>
</evidence>
<proteinExistence type="inferred from homology"/>
<dbReference type="PANTHER" id="PTHR22604:SF105">
    <property type="entry name" value="TRANS-1,2-DIHYDROBENZENE-1,2-DIOL DEHYDROGENASE"/>
    <property type="match status" value="1"/>
</dbReference>
<dbReference type="AlphaFoldDB" id="A0A4Q2L7U8"/>
<feature type="domain" description="GFO/IDH/MocA-like oxidoreductase" evidence="5">
    <location>
        <begin position="139"/>
        <end position="253"/>
    </location>
</feature>
<dbReference type="Pfam" id="PF01408">
    <property type="entry name" value="GFO_IDH_MocA"/>
    <property type="match status" value="1"/>
</dbReference>
<protein>
    <submittedName>
        <fullName evidence="6">Gfo/Idh/MocA family oxidoreductase</fullName>
    </submittedName>
</protein>
<sequence>MDDMVGAASAPLRWAIIGTGRISRSMVADLRELGAEVTCVHSRDPERATAFAAEFGIPRSSGDLDDVFGDPDVDVVYIATPFATHVELARRALEAGKHVLVEKPIAMRADEVRELFALARRQRRFLMEAMWMKFNPAFLLLRDEIASGRIGDVRAVRAGFGVPLPEDGGSKWDPARSGGALFDKGIYPVTLAHTLLGRPDVVTAVGRIRADGLDLAEHFLLGYGDGRHAYGSSSIIEFADLSGAISGTRGWIVLPPLFWTTTTLEIHAGGWEQLVASPEVVELPREGNGYVPMLRAVAGAIEDGRLEHPEHDEYATVEVFETLERILHEVRRFADAAQPAGRTS</sequence>